<gene>
    <name evidence="2" type="ORF">J2Z80_002483</name>
</gene>
<dbReference type="EMBL" id="JAGGLT010000031">
    <property type="protein sequence ID" value="MBP2072939.1"/>
    <property type="molecule type" value="Genomic_DNA"/>
</dbReference>
<dbReference type="RefSeq" id="WP_209454624.1">
    <property type="nucleotide sequence ID" value="NZ_JAGGLT010000031.1"/>
</dbReference>
<evidence type="ECO:0000313" key="3">
    <source>
        <dbReference type="Proteomes" id="UP001166402"/>
    </source>
</evidence>
<feature type="domain" description="Flp pilus assembly protein RcpC/CpaB" evidence="1">
    <location>
        <begin position="105"/>
        <end position="210"/>
    </location>
</feature>
<dbReference type="Proteomes" id="UP001166402">
    <property type="component" value="Unassembled WGS sequence"/>
</dbReference>
<organism evidence="2 3">
    <name type="scientific">Thermoanaerobacterium butyriciformans</name>
    <dbReference type="NCBI Taxonomy" id="1702242"/>
    <lineage>
        <taxon>Bacteria</taxon>
        <taxon>Bacillati</taxon>
        <taxon>Bacillota</taxon>
        <taxon>Clostridia</taxon>
        <taxon>Thermoanaerobacterales</taxon>
        <taxon>Thermoanaerobacteraceae</taxon>
        <taxon>Thermoanaerobacterium</taxon>
    </lineage>
</organism>
<comment type="caution">
    <text evidence="2">The sequence shown here is derived from an EMBL/GenBank/DDBJ whole genome shotgun (WGS) entry which is preliminary data.</text>
</comment>
<name>A0ABS4NGY9_9THEO</name>
<protein>
    <submittedName>
        <fullName evidence="2">Pilus assembly protein CpaB</fullName>
    </submittedName>
</protein>
<keyword evidence="3" id="KW-1185">Reference proteome</keyword>
<evidence type="ECO:0000313" key="2">
    <source>
        <dbReference type="EMBL" id="MBP2072939.1"/>
    </source>
</evidence>
<sequence>MVLFKKRILLILISLILAAILSYFQYQYFYKMTESDKKVQVIAAFSDIKAGEKIDSKLGIKLIPQSAYVKDMYLLSEKPSGYAKVDIAEGSYVMKSMVSKDNVPVLKEGMRRVMISVNLASSLAGKIKPGDWVDVGWVPKSDEKGGSGSVIASKVEIFDIVNKSGVDIKKADKNNQYDTDSLLPAAVTLIVTPEQAIAIKEYEAKGSLFLMGY</sequence>
<dbReference type="InterPro" id="IPR031571">
    <property type="entry name" value="RcpC_dom"/>
</dbReference>
<evidence type="ECO:0000259" key="1">
    <source>
        <dbReference type="Pfam" id="PF16976"/>
    </source>
</evidence>
<accession>A0ABS4NGY9</accession>
<reference evidence="2" key="1">
    <citation type="submission" date="2021-03" db="EMBL/GenBank/DDBJ databases">
        <title>Genomic Encyclopedia of Type Strains, Phase IV (KMG-IV): sequencing the most valuable type-strain genomes for metagenomic binning, comparative biology and taxonomic classification.</title>
        <authorList>
            <person name="Goeker M."/>
        </authorList>
    </citation>
    <scope>NUCLEOTIDE SEQUENCE</scope>
    <source>
        <strain evidence="2">DSM 101588</strain>
    </source>
</reference>
<dbReference type="Pfam" id="PF16976">
    <property type="entry name" value="RcpC"/>
    <property type="match status" value="1"/>
</dbReference>
<proteinExistence type="predicted"/>